<dbReference type="PANTHER" id="PTHR30289:SF1">
    <property type="entry name" value="PEBP (PHOSPHATIDYLETHANOLAMINE-BINDING PROTEIN) FAMILY PROTEIN"/>
    <property type="match status" value="1"/>
</dbReference>
<dbReference type="EMBL" id="FMAQ01000002">
    <property type="protein sequence ID" value="SCB85824.1"/>
    <property type="molecule type" value="Genomic_DNA"/>
</dbReference>
<gene>
    <name evidence="2" type="ORF">GA0061081_10291</name>
</gene>
<dbReference type="STRING" id="1798182.GA0061081_10291"/>
<dbReference type="InterPro" id="IPR005247">
    <property type="entry name" value="YbhB_YbcL/LppC-like"/>
</dbReference>
<keyword evidence="1" id="KW-0732">Signal</keyword>
<dbReference type="Gene3D" id="3.90.280.10">
    <property type="entry name" value="PEBP-like"/>
    <property type="match status" value="1"/>
</dbReference>
<dbReference type="CDD" id="cd00865">
    <property type="entry name" value="PEBP_bact_arch"/>
    <property type="match status" value="1"/>
</dbReference>
<dbReference type="Pfam" id="PF01161">
    <property type="entry name" value="PBP"/>
    <property type="match status" value="1"/>
</dbReference>
<dbReference type="InterPro" id="IPR008914">
    <property type="entry name" value="PEBP"/>
</dbReference>
<evidence type="ECO:0000313" key="3">
    <source>
        <dbReference type="Proteomes" id="UP000199670"/>
    </source>
</evidence>
<dbReference type="RefSeq" id="WP_091346782.1">
    <property type="nucleotide sequence ID" value="NZ_FMAQ01000002.1"/>
</dbReference>
<dbReference type="SUPFAM" id="SSF49777">
    <property type="entry name" value="PEBP-like"/>
    <property type="match status" value="1"/>
</dbReference>
<dbReference type="OrthoDB" id="9797506at2"/>
<keyword evidence="3" id="KW-1185">Reference proteome</keyword>
<dbReference type="InterPro" id="IPR036610">
    <property type="entry name" value="PEBP-like_sf"/>
</dbReference>
<feature type="chain" id="PRO_5008688265" description="Phospholipid-binding protein, PBP family" evidence="1">
    <location>
        <begin position="25"/>
        <end position="184"/>
    </location>
</feature>
<sequence>MRIFYKAKTIIYSTLLLSTSCSYAAQLQLTSTDLVDSGFTARFISNQFGCQGENISPQISWQNLPKATKSLVLTMYDPDAPTGSGWWHWVIVNIPVQTSFIKQSAGNNPNLLPKGSRLVRNDFGVINYGGPCPPLNSTHRYQFTLYALDIDHIEVDEQTTPALIGFIANSHQIAKADMIYSYSR</sequence>
<dbReference type="NCBIfam" id="TIGR00481">
    <property type="entry name" value="YbhB/YbcL family Raf kinase inhibitor-like protein"/>
    <property type="match status" value="1"/>
</dbReference>
<evidence type="ECO:0000313" key="2">
    <source>
        <dbReference type="EMBL" id="SCB85824.1"/>
    </source>
</evidence>
<dbReference type="AlphaFoldDB" id="A0A1C3ZTT7"/>
<proteinExistence type="predicted"/>
<reference evidence="3" key="1">
    <citation type="submission" date="2016-08" db="EMBL/GenBank/DDBJ databases">
        <authorList>
            <person name="Varghese N."/>
            <person name="Submissions Spin"/>
        </authorList>
    </citation>
    <scope>NUCLEOTIDE SEQUENCE [LARGE SCALE GENOMIC DNA]</scope>
    <source>
        <strain evidence="3">R-53248</strain>
    </source>
</reference>
<dbReference type="PANTHER" id="PTHR30289">
    <property type="entry name" value="UNCHARACTERIZED PROTEIN YBCL-RELATED"/>
    <property type="match status" value="1"/>
</dbReference>
<name>A0A1C3ZTT7_9GAMM</name>
<feature type="signal peptide" evidence="1">
    <location>
        <begin position="1"/>
        <end position="24"/>
    </location>
</feature>
<dbReference type="Proteomes" id="UP000199670">
    <property type="component" value="Unassembled WGS sequence"/>
</dbReference>
<accession>A0A1C3ZTT7</accession>
<dbReference type="PROSITE" id="PS51257">
    <property type="entry name" value="PROKAR_LIPOPROTEIN"/>
    <property type="match status" value="1"/>
</dbReference>
<evidence type="ECO:0008006" key="4">
    <source>
        <dbReference type="Google" id="ProtNLM"/>
    </source>
</evidence>
<evidence type="ECO:0000256" key="1">
    <source>
        <dbReference type="SAM" id="SignalP"/>
    </source>
</evidence>
<protein>
    <recommendedName>
        <fullName evidence="4">Phospholipid-binding protein, PBP family</fullName>
    </recommendedName>
</protein>
<organism evidence="2 3">
    <name type="scientific">Gilliamella bombicola</name>
    <dbReference type="NCBI Taxonomy" id="1798182"/>
    <lineage>
        <taxon>Bacteria</taxon>
        <taxon>Pseudomonadati</taxon>
        <taxon>Pseudomonadota</taxon>
        <taxon>Gammaproteobacteria</taxon>
        <taxon>Orbales</taxon>
        <taxon>Orbaceae</taxon>
        <taxon>Gilliamella</taxon>
    </lineage>
</organism>